<name>A0A2I1M1D1_9BIFI</name>
<sequence>MFQAQIMGTVGAPAETKTFNNGNMLTRVSVAISQGYYSKDQKKWVDSTPATVWVSVQTYKDRPAYVMSTLNKGDNVLVTGMFEVYDYQDKNGQPRTGYRMTVDNIAIVPKKPKNNQPGTPQFSSGYNNPPQYTPSVPQGAVDDPWSVGDEVTF</sequence>
<dbReference type="GO" id="GO:0006260">
    <property type="term" value="P:DNA replication"/>
    <property type="evidence" value="ECO:0007669"/>
    <property type="project" value="InterPro"/>
</dbReference>
<accession>A0A2I1M1D1</accession>
<evidence type="ECO:0000256" key="4">
    <source>
        <dbReference type="SAM" id="MobiDB-lite"/>
    </source>
</evidence>
<dbReference type="EMBL" id="PKGU01000009">
    <property type="protein sequence ID" value="PKZ13952.1"/>
    <property type="molecule type" value="Genomic_DNA"/>
</dbReference>
<keyword evidence="1 2" id="KW-0238">DNA-binding</keyword>
<dbReference type="InterPro" id="IPR011344">
    <property type="entry name" value="ssDNA-bd"/>
</dbReference>
<organism evidence="5 6">
    <name type="scientific">Alloscardovia omnicolens</name>
    <dbReference type="NCBI Taxonomy" id="419015"/>
    <lineage>
        <taxon>Bacteria</taxon>
        <taxon>Bacillati</taxon>
        <taxon>Actinomycetota</taxon>
        <taxon>Actinomycetes</taxon>
        <taxon>Bifidobacteriales</taxon>
        <taxon>Bifidobacteriaceae</taxon>
        <taxon>Alloscardovia</taxon>
    </lineage>
</organism>
<proteinExistence type="predicted"/>
<gene>
    <name evidence="5" type="ORF">CYJ32_07865</name>
</gene>
<dbReference type="PANTHER" id="PTHR10302">
    <property type="entry name" value="SINGLE-STRANDED DNA-BINDING PROTEIN"/>
    <property type="match status" value="1"/>
</dbReference>
<dbReference type="AlphaFoldDB" id="A0A2I1M1D1"/>
<evidence type="ECO:0000313" key="6">
    <source>
        <dbReference type="Proteomes" id="UP000242263"/>
    </source>
</evidence>
<dbReference type="CDD" id="cd04496">
    <property type="entry name" value="SSB_OBF"/>
    <property type="match status" value="1"/>
</dbReference>
<evidence type="ECO:0000313" key="5">
    <source>
        <dbReference type="EMBL" id="PKZ13952.1"/>
    </source>
</evidence>
<dbReference type="NCBIfam" id="TIGR00621">
    <property type="entry name" value="ssb"/>
    <property type="match status" value="1"/>
</dbReference>
<feature type="region of interest" description="Disordered" evidence="4">
    <location>
        <begin position="109"/>
        <end position="153"/>
    </location>
</feature>
<dbReference type="PANTHER" id="PTHR10302:SF0">
    <property type="entry name" value="SINGLE-STRANDED DNA-BINDING PROTEIN, MITOCHONDRIAL"/>
    <property type="match status" value="1"/>
</dbReference>
<protein>
    <recommendedName>
        <fullName evidence="2 3">Single-stranded DNA-binding protein</fullName>
    </recommendedName>
</protein>
<dbReference type="GO" id="GO:0003697">
    <property type="term" value="F:single-stranded DNA binding"/>
    <property type="evidence" value="ECO:0007669"/>
    <property type="project" value="InterPro"/>
</dbReference>
<comment type="caution">
    <text evidence="5">The sequence shown here is derived from an EMBL/GenBank/DDBJ whole genome shotgun (WGS) entry which is preliminary data.</text>
</comment>
<dbReference type="PROSITE" id="PS50935">
    <property type="entry name" value="SSB"/>
    <property type="match status" value="1"/>
</dbReference>
<dbReference type="PIRSF" id="PIRSF002070">
    <property type="entry name" value="SSB"/>
    <property type="match status" value="1"/>
</dbReference>
<reference evidence="5 6" key="1">
    <citation type="submission" date="2017-12" db="EMBL/GenBank/DDBJ databases">
        <title>Phylogenetic diversity of female urinary microbiome.</title>
        <authorList>
            <person name="Thomas-White K."/>
            <person name="Wolfe A.J."/>
        </authorList>
    </citation>
    <scope>NUCLEOTIDE SEQUENCE [LARGE SCALE GENOMIC DNA]</scope>
    <source>
        <strain evidence="5 6">UMB0064</strain>
    </source>
</reference>
<evidence type="ECO:0000256" key="3">
    <source>
        <dbReference type="RuleBase" id="RU000524"/>
    </source>
</evidence>
<dbReference type="GO" id="GO:0009295">
    <property type="term" value="C:nucleoid"/>
    <property type="evidence" value="ECO:0007669"/>
    <property type="project" value="TreeGrafter"/>
</dbReference>
<dbReference type="InterPro" id="IPR000424">
    <property type="entry name" value="Primosome_PriB/ssb"/>
</dbReference>
<dbReference type="Proteomes" id="UP000242263">
    <property type="component" value="Unassembled WGS sequence"/>
</dbReference>
<dbReference type="RefSeq" id="WP_101541643.1">
    <property type="nucleotide sequence ID" value="NZ_PKGU01000009.1"/>
</dbReference>
<evidence type="ECO:0000256" key="2">
    <source>
        <dbReference type="PIRNR" id="PIRNR002070"/>
    </source>
</evidence>
<dbReference type="SUPFAM" id="SSF50249">
    <property type="entry name" value="Nucleic acid-binding proteins"/>
    <property type="match status" value="1"/>
</dbReference>
<dbReference type="InterPro" id="IPR012340">
    <property type="entry name" value="NA-bd_OB-fold"/>
</dbReference>
<evidence type="ECO:0000256" key="1">
    <source>
        <dbReference type="ARBA" id="ARBA00023125"/>
    </source>
</evidence>
<feature type="compositionally biased region" description="Polar residues" evidence="4">
    <location>
        <begin position="114"/>
        <end position="136"/>
    </location>
</feature>
<dbReference type="Pfam" id="PF00436">
    <property type="entry name" value="SSB"/>
    <property type="match status" value="1"/>
</dbReference>
<dbReference type="Gene3D" id="2.40.50.140">
    <property type="entry name" value="Nucleic acid-binding proteins"/>
    <property type="match status" value="1"/>
</dbReference>